<reference evidence="1" key="1">
    <citation type="journal article" date="2019" name="bioRxiv">
        <title>The Genome of the Zebra Mussel, Dreissena polymorpha: A Resource for Invasive Species Research.</title>
        <authorList>
            <person name="McCartney M.A."/>
            <person name="Auch B."/>
            <person name="Kono T."/>
            <person name="Mallez S."/>
            <person name="Zhang Y."/>
            <person name="Obille A."/>
            <person name="Becker A."/>
            <person name="Abrahante J.E."/>
            <person name="Garbe J."/>
            <person name="Badalamenti J.P."/>
            <person name="Herman A."/>
            <person name="Mangelson H."/>
            <person name="Liachko I."/>
            <person name="Sullivan S."/>
            <person name="Sone E.D."/>
            <person name="Koren S."/>
            <person name="Silverstein K.A.T."/>
            <person name="Beckman K.B."/>
            <person name="Gohl D.M."/>
        </authorList>
    </citation>
    <scope>NUCLEOTIDE SEQUENCE</scope>
    <source>
        <strain evidence="1">Duluth1</strain>
        <tissue evidence="1">Whole animal</tissue>
    </source>
</reference>
<reference evidence="1" key="2">
    <citation type="submission" date="2020-11" db="EMBL/GenBank/DDBJ databases">
        <authorList>
            <person name="McCartney M.A."/>
            <person name="Auch B."/>
            <person name="Kono T."/>
            <person name="Mallez S."/>
            <person name="Becker A."/>
            <person name="Gohl D.M."/>
            <person name="Silverstein K.A.T."/>
            <person name="Koren S."/>
            <person name="Bechman K.B."/>
            <person name="Herman A."/>
            <person name="Abrahante J.E."/>
            <person name="Garbe J."/>
        </authorList>
    </citation>
    <scope>NUCLEOTIDE SEQUENCE</scope>
    <source>
        <strain evidence="1">Duluth1</strain>
        <tissue evidence="1">Whole animal</tissue>
    </source>
</reference>
<sequence>MVLTASSYQRSSVSSTSNKLIQPVLPDALKACNTSDHSAFTKCFRCTGTVQTPLTSTSFPHGLTAHLALVPKLCYGHLNSLAQWKRPAFNT</sequence>
<evidence type="ECO:0000313" key="2">
    <source>
        <dbReference type="Proteomes" id="UP000828390"/>
    </source>
</evidence>
<dbReference type="EMBL" id="JAIWYP010000002">
    <property type="protein sequence ID" value="KAH3875552.1"/>
    <property type="molecule type" value="Genomic_DNA"/>
</dbReference>
<proteinExistence type="predicted"/>
<dbReference type="Proteomes" id="UP000828390">
    <property type="component" value="Unassembled WGS sequence"/>
</dbReference>
<dbReference type="AlphaFoldDB" id="A0A9D4RR38"/>
<accession>A0A9D4RR38</accession>
<comment type="caution">
    <text evidence="1">The sequence shown here is derived from an EMBL/GenBank/DDBJ whole genome shotgun (WGS) entry which is preliminary data.</text>
</comment>
<gene>
    <name evidence="1" type="ORF">DPMN_038820</name>
</gene>
<organism evidence="1 2">
    <name type="scientific">Dreissena polymorpha</name>
    <name type="common">Zebra mussel</name>
    <name type="synonym">Mytilus polymorpha</name>
    <dbReference type="NCBI Taxonomy" id="45954"/>
    <lineage>
        <taxon>Eukaryota</taxon>
        <taxon>Metazoa</taxon>
        <taxon>Spiralia</taxon>
        <taxon>Lophotrochozoa</taxon>
        <taxon>Mollusca</taxon>
        <taxon>Bivalvia</taxon>
        <taxon>Autobranchia</taxon>
        <taxon>Heteroconchia</taxon>
        <taxon>Euheterodonta</taxon>
        <taxon>Imparidentia</taxon>
        <taxon>Neoheterodontei</taxon>
        <taxon>Myida</taxon>
        <taxon>Dreissenoidea</taxon>
        <taxon>Dreissenidae</taxon>
        <taxon>Dreissena</taxon>
    </lineage>
</organism>
<evidence type="ECO:0000313" key="1">
    <source>
        <dbReference type="EMBL" id="KAH3875552.1"/>
    </source>
</evidence>
<protein>
    <submittedName>
        <fullName evidence="1">Uncharacterized protein</fullName>
    </submittedName>
</protein>
<keyword evidence="2" id="KW-1185">Reference proteome</keyword>
<name>A0A9D4RR38_DREPO</name>